<dbReference type="PROSITE" id="PS50885">
    <property type="entry name" value="HAMP"/>
    <property type="match status" value="1"/>
</dbReference>
<evidence type="ECO:0000256" key="1">
    <source>
        <dbReference type="ARBA" id="ARBA00004651"/>
    </source>
</evidence>
<dbReference type="PANTHER" id="PTHR32089:SF114">
    <property type="entry name" value="METHYL-ACCEPTING CHEMOTAXIS PROTEIN MCPB"/>
    <property type="match status" value="1"/>
</dbReference>
<feature type="transmembrane region" description="Helical" evidence="12">
    <location>
        <begin position="214"/>
        <end position="236"/>
    </location>
</feature>
<keyword evidence="6 12" id="KW-1133">Transmembrane helix</keyword>
<dbReference type="GO" id="GO:0005886">
    <property type="term" value="C:plasma membrane"/>
    <property type="evidence" value="ECO:0007669"/>
    <property type="project" value="UniProtKB-SubCell"/>
</dbReference>
<evidence type="ECO:0000256" key="8">
    <source>
        <dbReference type="ARBA" id="ARBA00023224"/>
    </source>
</evidence>
<dbReference type="Proteomes" id="UP001084197">
    <property type="component" value="Unassembled WGS sequence"/>
</dbReference>
<comment type="similarity">
    <text evidence="9">Belongs to the methyl-accepting chemotaxis (MCP) protein family.</text>
</comment>
<dbReference type="InterPro" id="IPR003660">
    <property type="entry name" value="HAMP_dom"/>
</dbReference>
<proteinExistence type="inferred from homology"/>
<keyword evidence="4" id="KW-0145">Chemotaxis</keyword>
<evidence type="ECO:0000313" key="16">
    <source>
        <dbReference type="Proteomes" id="UP001084197"/>
    </source>
</evidence>
<dbReference type="Gene3D" id="1.10.287.950">
    <property type="entry name" value="Methyl-accepting chemotaxis protein"/>
    <property type="match status" value="1"/>
</dbReference>
<dbReference type="Pfam" id="PF00672">
    <property type="entry name" value="HAMP"/>
    <property type="match status" value="1"/>
</dbReference>
<evidence type="ECO:0000256" key="3">
    <source>
        <dbReference type="ARBA" id="ARBA00022481"/>
    </source>
</evidence>
<feature type="domain" description="HAMP" evidence="14">
    <location>
        <begin position="238"/>
        <end position="291"/>
    </location>
</feature>
<dbReference type="SMART" id="SM00304">
    <property type="entry name" value="HAMP"/>
    <property type="match status" value="1"/>
</dbReference>
<keyword evidence="5 12" id="KW-0812">Transmembrane</keyword>
<dbReference type="PROSITE" id="PS50111">
    <property type="entry name" value="CHEMOTAXIS_TRANSDUC_2"/>
    <property type="match status" value="1"/>
</dbReference>
<dbReference type="Pfam" id="PF00015">
    <property type="entry name" value="MCPsignal"/>
    <property type="match status" value="1"/>
</dbReference>
<dbReference type="InterPro" id="IPR004089">
    <property type="entry name" value="MCPsignal_dom"/>
</dbReference>
<evidence type="ECO:0000256" key="6">
    <source>
        <dbReference type="ARBA" id="ARBA00022989"/>
    </source>
</evidence>
<evidence type="ECO:0000259" key="13">
    <source>
        <dbReference type="PROSITE" id="PS50111"/>
    </source>
</evidence>
<protein>
    <submittedName>
        <fullName evidence="15">Methyl-accepting chemotaxis protein</fullName>
    </submittedName>
</protein>
<dbReference type="CDD" id="cd11386">
    <property type="entry name" value="MCP_signal"/>
    <property type="match status" value="1"/>
</dbReference>
<feature type="compositionally biased region" description="Low complexity" evidence="11">
    <location>
        <begin position="556"/>
        <end position="571"/>
    </location>
</feature>
<evidence type="ECO:0000256" key="2">
    <source>
        <dbReference type="ARBA" id="ARBA00022475"/>
    </source>
</evidence>
<feature type="transmembrane region" description="Helical" evidence="12">
    <location>
        <begin position="12"/>
        <end position="34"/>
    </location>
</feature>
<keyword evidence="3" id="KW-0488">Methylation</keyword>
<comment type="caution">
    <text evidence="15">The sequence shown here is derived from an EMBL/GenBank/DDBJ whole genome shotgun (WGS) entry which is preliminary data.</text>
</comment>
<dbReference type="InterPro" id="IPR029151">
    <property type="entry name" value="Sensor-like_sf"/>
</dbReference>
<evidence type="ECO:0000256" key="5">
    <source>
        <dbReference type="ARBA" id="ARBA00022692"/>
    </source>
</evidence>
<sequence>MKNVKKIRQIKVKLPLFMVVLLVLPSLITGYIAYHQTAILERVNIEKEELETLGSKYENIFNTYEEFIEELSQDEELNYANVSVTDESTSALSNMPLANDPALTYHYEQYLSTLSSDRDYIINLFLGTTEGAIYLDNIPDVDLIGYDPRNADWYNEALSNRGEVIWTSPYIDTATGESVISAARTVAGEDGQTIGVIGLDFDMSHLAGMIRQDILISNMLTVAVATIIGLFIVIFFTKTLLLNMKKISDEMKRLAEGDLTGEAVQVKGKDEFNDLAAAVNQMKQNLTSMIGKIMTATDQVTEQSDTLSKSADQVKEGSEQIAATMEELSSGSESQANSASHLATMMEKYNHSIITASNNSEKIADNSNQVMALSTDGAKQIKLSVDQMQSIHKIVRDSFSKVQGLDKKSQEIGKIVAVIQEIADQTNLLALNAAIEAARAGEEGKGFAVVADEVRKLAEQVSNSVTDISGIIQSIQVESSQVAQSLETGYQEVDKGSEQIESTGESFQNINTSISEMVEKVESIVSELNTIANESKEMNKSVDEIASISQESAAAVEETAASAEETNSSMEEVSKSAEELSELAEVLEGQVKQFNL</sequence>
<dbReference type="Pfam" id="PF02743">
    <property type="entry name" value="dCache_1"/>
    <property type="match status" value="1"/>
</dbReference>
<dbReference type="Gene3D" id="3.30.450.20">
    <property type="entry name" value="PAS domain"/>
    <property type="match status" value="2"/>
</dbReference>
<evidence type="ECO:0000313" key="15">
    <source>
        <dbReference type="EMBL" id="MCZ0703767.1"/>
    </source>
</evidence>
<feature type="domain" description="Methyl-accepting transducer" evidence="13">
    <location>
        <begin position="310"/>
        <end position="560"/>
    </location>
</feature>
<organism evidence="15 16">
    <name type="scientific">Natronobacillus azotifigens</name>
    <dbReference type="NCBI Taxonomy" id="472978"/>
    <lineage>
        <taxon>Bacteria</taxon>
        <taxon>Bacillati</taxon>
        <taxon>Bacillota</taxon>
        <taxon>Bacilli</taxon>
        <taxon>Bacillales</taxon>
        <taxon>Bacillaceae</taxon>
        <taxon>Natronobacillus</taxon>
    </lineage>
</organism>
<dbReference type="InterPro" id="IPR033479">
    <property type="entry name" value="dCache_1"/>
</dbReference>
<dbReference type="RefSeq" id="WP_268780532.1">
    <property type="nucleotide sequence ID" value="NZ_JAPRAT010000022.1"/>
</dbReference>
<evidence type="ECO:0000256" key="12">
    <source>
        <dbReference type="SAM" id="Phobius"/>
    </source>
</evidence>
<dbReference type="CDD" id="cd18773">
    <property type="entry name" value="PDC1_HK_sensor"/>
    <property type="match status" value="1"/>
</dbReference>
<keyword evidence="2" id="KW-1003">Cell membrane</keyword>
<keyword evidence="7 12" id="KW-0472">Membrane</keyword>
<dbReference type="SMART" id="SM00283">
    <property type="entry name" value="MA"/>
    <property type="match status" value="1"/>
</dbReference>
<evidence type="ECO:0000256" key="4">
    <source>
        <dbReference type="ARBA" id="ARBA00022500"/>
    </source>
</evidence>
<evidence type="ECO:0000256" key="9">
    <source>
        <dbReference type="ARBA" id="ARBA00029447"/>
    </source>
</evidence>
<dbReference type="PANTHER" id="PTHR32089">
    <property type="entry name" value="METHYL-ACCEPTING CHEMOTAXIS PROTEIN MCPB"/>
    <property type="match status" value="1"/>
</dbReference>
<dbReference type="SUPFAM" id="SSF103190">
    <property type="entry name" value="Sensory domain-like"/>
    <property type="match status" value="1"/>
</dbReference>
<gene>
    <name evidence="15" type="ORF">OWO01_11095</name>
</gene>
<keyword evidence="16" id="KW-1185">Reference proteome</keyword>
<comment type="subcellular location">
    <subcellularLocation>
        <location evidence="1">Cell membrane</location>
        <topology evidence="1">Multi-pass membrane protein</topology>
    </subcellularLocation>
</comment>
<feature type="region of interest" description="Disordered" evidence="11">
    <location>
        <begin position="556"/>
        <end position="577"/>
    </location>
</feature>
<dbReference type="EMBL" id="JAPRAT010000022">
    <property type="protein sequence ID" value="MCZ0703767.1"/>
    <property type="molecule type" value="Genomic_DNA"/>
</dbReference>
<reference evidence="15" key="1">
    <citation type="submission" date="2022-11" db="EMBL/GenBank/DDBJ databases">
        <title>WGS of Natronobacillus azotifigens 24KS-1, an anaerobic diazotrophic haloalkaliphile from soda-rich habitats.</title>
        <authorList>
            <person name="Sorokin D.Y."/>
            <person name="Merkel A.Y."/>
        </authorList>
    </citation>
    <scope>NUCLEOTIDE SEQUENCE</scope>
    <source>
        <strain evidence="15">24KS-1</strain>
    </source>
</reference>
<evidence type="ECO:0000256" key="11">
    <source>
        <dbReference type="SAM" id="MobiDB-lite"/>
    </source>
</evidence>
<evidence type="ECO:0000256" key="10">
    <source>
        <dbReference type="PROSITE-ProRule" id="PRU00284"/>
    </source>
</evidence>
<keyword evidence="8 10" id="KW-0807">Transducer</keyword>
<evidence type="ECO:0000256" key="7">
    <source>
        <dbReference type="ARBA" id="ARBA00023136"/>
    </source>
</evidence>
<dbReference type="CDD" id="cd06225">
    <property type="entry name" value="HAMP"/>
    <property type="match status" value="1"/>
</dbReference>
<dbReference type="AlphaFoldDB" id="A0A9J6RDY7"/>
<dbReference type="GO" id="GO:0006935">
    <property type="term" value="P:chemotaxis"/>
    <property type="evidence" value="ECO:0007669"/>
    <property type="project" value="UniProtKB-KW"/>
</dbReference>
<dbReference type="GO" id="GO:0007165">
    <property type="term" value="P:signal transduction"/>
    <property type="evidence" value="ECO:0007669"/>
    <property type="project" value="UniProtKB-KW"/>
</dbReference>
<name>A0A9J6RDY7_9BACI</name>
<evidence type="ECO:0000259" key="14">
    <source>
        <dbReference type="PROSITE" id="PS50885"/>
    </source>
</evidence>
<accession>A0A9J6RDY7</accession>
<dbReference type="SUPFAM" id="SSF58104">
    <property type="entry name" value="Methyl-accepting chemotaxis protein (MCP) signaling domain"/>
    <property type="match status" value="1"/>
</dbReference>